<gene>
    <name evidence="1" type="ORF">GOP47_0011664</name>
</gene>
<dbReference type="Proteomes" id="UP000886520">
    <property type="component" value="Chromosome 11"/>
</dbReference>
<dbReference type="AlphaFoldDB" id="A0A9D4UTP8"/>
<name>A0A9D4UTP8_ADICA</name>
<protein>
    <submittedName>
        <fullName evidence="1">Uncharacterized protein</fullName>
    </submittedName>
</protein>
<reference evidence="1" key="1">
    <citation type="submission" date="2021-01" db="EMBL/GenBank/DDBJ databases">
        <title>Adiantum capillus-veneris genome.</title>
        <authorList>
            <person name="Fang Y."/>
            <person name="Liao Q."/>
        </authorList>
    </citation>
    <scope>NUCLEOTIDE SEQUENCE</scope>
    <source>
        <strain evidence="1">H3</strain>
        <tissue evidence="1">Leaf</tissue>
    </source>
</reference>
<dbReference type="EMBL" id="JABFUD020000011">
    <property type="protein sequence ID" value="KAI5073651.1"/>
    <property type="molecule type" value="Genomic_DNA"/>
</dbReference>
<dbReference type="OrthoDB" id="1936016at2759"/>
<keyword evidence="2" id="KW-1185">Reference proteome</keyword>
<sequence length="72" mass="7834">MGTKDYERQFKCKSYGQELCTGLKSSNHSGVSSSADSYTPATIVGTSFPAEKVSLDGRYRLVNNHKPSLKSS</sequence>
<proteinExistence type="predicted"/>
<organism evidence="1 2">
    <name type="scientific">Adiantum capillus-veneris</name>
    <name type="common">Maidenhair fern</name>
    <dbReference type="NCBI Taxonomy" id="13818"/>
    <lineage>
        <taxon>Eukaryota</taxon>
        <taxon>Viridiplantae</taxon>
        <taxon>Streptophyta</taxon>
        <taxon>Embryophyta</taxon>
        <taxon>Tracheophyta</taxon>
        <taxon>Polypodiopsida</taxon>
        <taxon>Polypodiidae</taxon>
        <taxon>Polypodiales</taxon>
        <taxon>Pteridineae</taxon>
        <taxon>Pteridaceae</taxon>
        <taxon>Vittarioideae</taxon>
        <taxon>Adiantum</taxon>
    </lineage>
</organism>
<evidence type="ECO:0000313" key="2">
    <source>
        <dbReference type="Proteomes" id="UP000886520"/>
    </source>
</evidence>
<accession>A0A9D4UTP8</accession>
<evidence type="ECO:0000313" key="1">
    <source>
        <dbReference type="EMBL" id="KAI5073651.1"/>
    </source>
</evidence>
<comment type="caution">
    <text evidence="1">The sequence shown here is derived from an EMBL/GenBank/DDBJ whole genome shotgun (WGS) entry which is preliminary data.</text>
</comment>